<accession>A0ABD6EJS5</accession>
<name>A0ABD6EJS5_9BILA</name>
<organism evidence="1 2">
    <name type="scientific">Gnathostoma spinigerum</name>
    <dbReference type="NCBI Taxonomy" id="75299"/>
    <lineage>
        <taxon>Eukaryota</taxon>
        <taxon>Metazoa</taxon>
        <taxon>Ecdysozoa</taxon>
        <taxon>Nematoda</taxon>
        <taxon>Chromadorea</taxon>
        <taxon>Rhabditida</taxon>
        <taxon>Spirurina</taxon>
        <taxon>Gnathostomatomorpha</taxon>
        <taxon>Gnathostomatoidea</taxon>
        <taxon>Gnathostomatidae</taxon>
        <taxon>Gnathostoma</taxon>
    </lineage>
</organism>
<sequence length="148" mass="17249">MCFVLGGFFVEVHLSRGEQWSYVCLESSQNVSHFGLKFPMLANKISMDRIITNFAHQLKLVSKVISSFICMKYEMKTKDMIGNEIMVSRMLVVAFRSESLRYLFRFGRFKRLSQRNFYAMNVVYSVGGFLESSEYDEASRSYLHLSLD</sequence>
<dbReference type="AlphaFoldDB" id="A0ABD6EJS5"/>
<dbReference type="EMBL" id="JBGFUD010004664">
    <property type="protein sequence ID" value="MFH4979810.1"/>
    <property type="molecule type" value="Genomic_DNA"/>
</dbReference>
<comment type="caution">
    <text evidence="1">The sequence shown here is derived from an EMBL/GenBank/DDBJ whole genome shotgun (WGS) entry which is preliminary data.</text>
</comment>
<proteinExistence type="predicted"/>
<reference evidence="1 2" key="1">
    <citation type="submission" date="2024-08" db="EMBL/GenBank/DDBJ databases">
        <title>Gnathostoma spinigerum genome.</title>
        <authorList>
            <person name="Gonzalez-Bertolin B."/>
            <person name="Monzon S."/>
            <person name="Zaballos A."/>
            <person name="Jimenez P."/>
            <person name="Dekumyoy P."/>
            <person name="Varona S."/>
            <person name="Cuesta I."/>
            <person name="Sumanam S."/>
            <person name="Adisakwattana P."/>
            <person name="Gasser R.B."/>
            <person name="Hernandez-Gonzalez A."/>
            <person name="Young N.D."/>
            <person name="Perteguer M.J."/>
        </authorList>
    </citation>
    <scope>NUCLEOTIDE SEQUENCE [LARGE SCALE GENOMIC DNA]</scope>
    <source>
        <strain evidence="1">AL3</strain>
        <tissue evidence="1">Liver</tissue>
    </source>
</reference>
<evidence type="ECO:0000313" key="2">
    <source>
        <dbReference type="Proteomes" id="UP001608902"/>
    </source>
</evidence>
<gene>
    <name evidence="1" type="ORF">AB6A40_006519</name>
</gene>
<keyword evidence="2" id="KW-1185">Reference proteome</keyword>
<protein>
    <submittedName>
        <fullName evidence="1">Uncharacterized protein</fullName>
    </submittedName>
</protein>
<evidence type="ECO:0000313" key="1">
    <source>
        <dbReference type="EMBL" id="MFH4979810.1"/>
    </source>
</evidence>
<dbReference type="Proteomes" id="UP001608902">
    <property type="component" value="Unassembled WGS sequence"/>
</dbReference>